<dbReference type="Pfam" id="PF01177">
    <property type="entry name" value="Asp_Glu_race"/>
    <property type="match status" value="1"/>
</dbReference>
<sequence length="370" mass="39971">MGFDARSASVAAAAVAAVASAAALGYLVGLRVRGQKAANRAQPWVCGVLGGLGPKATALFYDENVIKARVQLFNAMKAGQESVEAMFAEVAAASTALWTKEQVAAVWAARVGQEKVRDQDHVACLMYTNPTIPGRPEFMSGQSDVDPTEDMARSAQALVNGGASALCIVCSTAHQFKSGMLAKLSPKVPFLDMLDLTYDYIIRTVEGMESSSGSAPKKIRVGLMGTGPLLKFRIYEEAFARRAKAKHQRELEVLTPLNTANGEQNNFTEAIFGQHGIKAGYDSDLTCEHTFRNFELLLTEVLKLHFAGAEAIVLGCTELPLLLTKENIARYAERLPDSNEYNKSDATKLVLVNPAQVLGDEIIRKSLVCR</sequence>
<reference evidence="1 2" key="1">
    <citation type="submission" date="2017-12" db="EMBL/GenBank/DDBJ databases">
        <title>Sequencing, de novo assembly and annotation of complete genome of a new Thraustochytrid species, strain FCC1311.</title>
        <authorList>
            <person name="Sedici K."/>
            <person name="Godart F."/>
            <person name="Aiese Cigliano R."/>
            <person name="Sanseverino W."/>
            <person name="Barakat M."/>
            <person name="Ortet P."/>
            <person name="Marechal E."/>
            <person name="Cagnac O."/>
            <person name="Amato A."/>
        </authorList>
    </citation>
    <scope>NUCLEOTIDE SEQUENCE [LARGE SCALE GENOMIC DNA]</scope>
</reference>
<organism evidence="1 2">
    <name type="scientific">Hondaea fermentalgiana</name>
    <dbReference type="NCBI Taxonomy" id="2315210"/>
    <lineage>
        <taxon>Eukaryota</taxon>
        <taxon>Sar</taxon>
        <taxon>Stramenopiles</taxon>
        <taxon>Bigyra</taxon>
        <taxon>Labyrinthulomycetes</taxon>
        <taxon>Thraustochytrida</taxon>
        <taxon>Thraustochytriidae</taxon>
        <taxon>Hondaea</taxon>
    </lineage>
</organism>
<dbReference type="Proteomes" id="UP000241890">
    <property type="component" value="Unassembled WGS sequence"/>
</dbReference>
<dbReference type="InParanoid" id="A0A2R5GPY0"/>
<dbReference type="OrthoDB" id="187836at2759"/>
<dbReference type="PROSITE" id="PS00924">
    <property type="entry name" value="ASP_GLU_RACEMASE_2"/>
    <property type="match status" value="1"/>
</dbReference>
<evidence type="ECO:0008006" key="3">
    <source>
        <dbReference type="Google" id="ProtNLM"/>
    </source>
</evidence>
<evidence type="ECO:0000313" key="1">
    <source>
        <dbReference type="EMBL" id="GBG29944.1"/>
    </source>
</evidence>
<dbReference type="EMBL" id="BEYU01000068">
    <property type="protein sequence ID" value="GBG29944.1"/>
    <property type="molecule type" value="Genomic_DNA"/>
</dbReference>
<dbReference type="InterPro" id="IPR001920">
    <property type="entry name" value="Asp/Glu_race"/>
</dbReference>
<gene>
    <name evidence="1" type="ORF">FCC1311_061642</name>
</gene>
<dbReference type="InterPro" id="IPR033134">
    <property type="entry name" value="Asp/Glu_racemase_AS_2"/>
</dbReference>
<protein>
    <recommendedName>
        <fullName evidence="3">Aspartate racemase</fullName>
    </recommendedName>
</protein>
<evidence type="ECO:0000313" key="2">
    <source>
        <dbReference type="Proteomes" id="UP000241890"/>
    </source>
</evidence>
<name>A0A2R5GPY0_9STRA</name>
<dbReference type="AlphaFoldDB" id="A0A2R5GPY0"/>
<keyword evidence="2" id="KW-1185">Reference proteome</keyword>
<dbReference type="Gene3D" id="3.40.50.1860">
    <property type="match status" value="2"/>
</dbReference>
<dbReference type="InterPro" id="IPR015942">
    <property type="entry name" value="Asp/Glu/hydantoin_racemase"/>
</dbReference>
<accession>A0A2R5GPY0</accession>
<proteinExistence type="predicted"/>
<comment type="caution">
    <text evidence="1">The sequence shown here is derived from an EMBL/GenBank/DDBJ whole genome shotgun (WGS) entry which is preliminary data.</text>
</comment>
<dbReference type="SUPFAM" id="SSF53681">
    <property type="entry name" value="Aspartate/glutamate racemase"/>
    <property type="match status" value="2"/>
</dbReference>
<dbReference type="GO" id="GO:0047661">
    <property type="term" value="F:amino-acid racemase activity"/>
    <property type="evidence" value="ECO:0007669"/>
    <property type="project" value="InterPro"/>
</dbReference>